<protein>
    <submittedName>
        <fullName evidence="1">Uncharacterized protein</fullName>
    </submittedName>
</protein>
<dbReference type="EMBL" id="GBXM01054042">
    <property type="protein sequence ID" value="JAH54535.1"/>
    <property type="molecule type" value="Transcribed_RNA"/>
</dbReference>
<evidence type="ECO:0000313" key="1">
    <source>
        <dbReference type="EMBL" id="JAH54535.1"/>
    </source>
</evidence>
<name>A0A0E9TNS7_ANGAN</name>
<dbReference type="AlphaFoldDB" id="A0A0E9TNS7"/>
<accession>A0A0E9TNS7</accession>
<reference evidence="1" key="1">
    <citation type="submission" date="2014-11" db="EMBL/GenBank/DDBJ databases">
        <authorList>
            <person name="Amaro Gonzalez C."/>
        </authorList>
    </citation>
    <scope>NUCLEOTIDE SEQUENCE</scope>
</reference>
<proteinExistence type="predicted"/>
<reference evidence="1" key="2">
    <citation type="journal article" date="2015" name="Fish Shellfish Immunol.">
        <title>Early steps in the European eel (Anguilla anguilla)-Vibrio vulnificus interaction in the gills: Role of the RtxA13 toxin.</title>
        <authorList>
            <person name="Callol A."/>
            <person name="Pajuelo D."/>
            <person name="Ebbesson L."/>
            <person name="Teles M."/>
            <person name="MacKenzie S."/>
            <person name="Amaro C."/>
        </authorList>
    </citation>
    <scope>NUCLEOTIDE SEQUENCE</scope>
</reference>
<sequence length="53" mass="6286">MIASFQVCKLFKMTKTLVLIDKKKSDDIKLIDMFKFFPRTKWAKSVVRTAYQP</sequence>
<organism evidence="1">
    <name type="scientific">Anguilla anguilla</name>
    <name type="common">European freshwater eel</name>
    <name type="synonym">Muraena anguilla</name>
    <dbReference type="NCBI Taxonomy" id="7936"/>
    <lineage>
        <taxon>Eukaryota</taxon>
        <taxon>Metazoa</taxon>
        <taxon>Chordata</taxon>
        <taxon>Craniata</taxon>
        <taxon>Vertebrata</taxon>
        <taxon>Euteleostomi</taxon>
        <taxon>Actinopterygii</taxon>
        <taxon>Neopterygii</taxon>
        <taxon>Teleostei</taxon>
        <taxon>Anguilliformes</taxon>
        <taxon>Anguillidae</taxon>
        <taxon>Anguilla</taxon>
    </lineage>
</organism>